<protein>
    <submittedName>
        <fullName evidence="2">SSU ribosomal protein S14p (S29e) @ SSU ribosomal protein S14p (S29e), zinc-dependent</fullName>
    </submittedName>
</protein>
<feature type="region of interest" description="Disordered" evidence="1">
    <location>
        <begin position="1"/>
        <end position="26"/>
    </location>
</feature>
<feature type="compositionally biased region" description="Basic and acidic residues" evidence="1">
    <location>
        <begin position="1"/>
        <end position="10"/>
    </location>
</feature>
<evidence type="ECO:0000256" key="1">
    <source>
        <dbReference type="SAM" id="MobiDB-lite"/>
    </source>
</evidence>
<feature type="region of interest" description="Disordered" evidence="1">
    <location>
        <begin position="38"/>
        <end position="61"/>
    </location>
</feature>
<reference evidence="2" key="1">
    <citation type="submission" date="2020-02" db="EMBL/GenBank/DDBJ databases">
        <authorList>
            <person name="Meier V. D."/>
        </authorList>
    </citation>
    <scope>NUCLEOTIDE SEQUENCE</scope>
    <source>
        <strain evidence="2">AVDCRST_MAG77</strain>
    </source>
</reference>
<keyword evidence="2" id="KW-0687">Ribonucleoprotein</keyword>
<dbReference type="GO" id="GO:0005840">
    <property type="term" value="C:ribosome"/>
    <property type="evidence" value="ECO:0007669"/>
    <property type="project" value="UniProtKB-KW"/>
</dbReference>
<accession>A0A6J4K9Y6</accession>
<dbReference type="EMBL" id="CADCTC010000288">
    <property type="protein sequence ID" value="CAA9299645.1"/>
    <property type="molecule type" value="Genomic_DNA"/>
</dbReference>
<keyword evidence="2" id="KW-0689">Ribosomal protein</keyword>
<feature type="non-terminal residue" evidence="2">
    <location>
        <position position="1"/>
    </location>
</feature>
<proteinExistence type="predicted"/>
<evidence type="ECO:0000313" key="2">
    <source>
        <dbReference type="EMBL" id="CAA9299645.1"/>
    </source>
</evidence>
<name>A0A6J4K9Y6_9CHLR</name>
<sequence>GKEVQDREVEAPPEVRGAVPQPLPPLWPAARLPAQVRAVPHLLPGTGPAGPDPRCDQSELV</sequence>
<feature type="non-terminal residue" evidence="2">
    <location>
        <position position="61"/>
    </location>
</feature>
<gene>
    <name evidence="2" type="ORF">AVDCRST_MAG77-5470</name>
</gene>
<dbReference type="AlphaFoldDB" id="A0A6J4K9Y6"/>
<organism evidence="2">
    <name type="scientific">uncultured Chloroflexota bacterium</name>
    <dbReference type="NCBI Taxonomy" id="166587"/>
    <lineage>
        <taxon>Bacteria</taxon>
        <taxon>Bacillati</taxon>
        <taxon>Chloroflexota</taxon>
        <taxon>environmental samples</taxon>
    </lineage>
</organism>